<evidence type="ECO:0000256" key="1">
    <source>
        <dbReference type="SAM" id="MobiDB-lite"/>
    </source>
</evidence>
<dbReference type="EMBL" id="KZ857406">
    <property type="protein sequence ID" value="RDX49226.1"/>
    <property type="molecule type" value="Genomic_DNA"/>
</dbReference>
<evidence type="ECO:0000313" key="2">
    <source>
        <dbReference type="EMBL" id="RDX49226.1"/>
    </source>
</evidence>
<name>A0A371D9K9_9APHY</name>
<keyword evidence="3" id="KW-1185">Reference proteome</keyword>
<gene>
    <name evidence="2" type="ORF">OH76DRAFT_540101</name>
</gene>
<feature type="region of interest" description="Disordered" evidence="1">
    <location>
        <begin position="1"/>
        <end position="119"/>
    </location>
</feature>
<organism evidence="2 3">
    <name type="scientific">Lentinus brumalis</name>
    <dbReference type="NCBI Taxonomy" id="2498619"/>
    <lineage>
        <taxon>Eukaryota</taxon>
        <taxon>Fungi</taxon>
        <taxon>Dikarya</taxon>
        <taxon>Basidiomycota</taxon>
        <taxon>Agaricomycotina</taxon>
        <taxon>Agaricomycetes</taxon>
        <taxon>Polyporales</taxon>
        <taxon>Polyporaceae</taxon>
        <taxon>Lentinus</taxon>
    </lineage>
</organism>
<feature type="compositionally biased region" description="Basic and acidic residues" evidence="1">
    <location>
        <begin position="19"/>
        <end position="31"/>
    </location>
</feature>
<dbReference type="Proteomes" id="UP000256964">
    <property type="component" value="Unassembled WGS sequence"/>
</dbReference>
<sequence>MFSASRRQGSYHWCAPRRSPHEAAAETKECVKGSGPSRKIMGLFLKDPLTKPGSDHERGRDPWPSPLPGPRHGTGDGEPADELDVGGSMKSEAIGPIGPSTKSGESAERSAAADGLGSTPLLAEGRRFRCVGRVPNAKTRSCSICNACDNKRGIDQ</sequence>
<evidence type="ECO:0000313" key="3">
    <source>
        <dbReference type="Proteomes" id="UP000256964"/>
    </source>
</evidence>
<protein>
    <submittedName>
        <fullName evidence="2">Uncharacterized protein</fullName>
    </submittedName>
</protein>
<accession>A0A371D9K9</accession>
<reference evidence="2 3" key="1">
    <citation type="journal article" date="2018" name="Biotechnol. Biofuels">
        <title>Integrative visual omics of the white-rot fungus Polyporus brumalis exposes the biotechnological potential of its oxidative enzymes for delignifying raw plant biomass.</title>
        <authorList>
            <person name="Miyauchi S."/>
            <person name="Rancon A."/>
            <person name="Drula E."/>
            <person name="Hage H."/>
            <person name="Chaduli D."/>
            <person name="Favel A."/>
            <person name="Grisel S."/>
            <person name="Henrissat B."/>
            <person name="Herpoel-Gimbert I."/>
            <person name="Ruiz-Duenas F.J."/>
            <person name="Chevret D."/>
            <person name="Hainaut M."/>
            <person name="Lin J."/>
            <person name="Wang M."/>
            <person name="Pangilinan J."/>
            <person name="Lipzen A."/>
            <person name="Lesage-Meessen L."/>
            <person name="Navarro D."/>
            <person name="Riley R."/>
            <person name="Grigoriev I.V."/>
            <person name="Zhou S."/>
            <person name="Raouche S."/>
            <person name="Rosso M.N."/>
        </authorList>
    </citation>
    <scope>NUCLEOTIDE SEQUENCE [LARGE SCALE GENOMIC DNA]</scope>
    <source>
        <strain evidence="2 3">BRFM 1820</strain>
    </source>
</reference>
<dbReference type="AlphaFoldDB" id="A0A371D9K9"/>
<proteinExistence type="predicted"/>